<dbReference type="Pfam" id="PF17406">
    <property type="entry name" value="Nrap_D5"/>
    <property type="match status" value="1"/>
</dbReference>
<dbReference type="KEGG" id="eus:EUTSA_v100213920m"/>
<organism evidence="4 5">
    <name type="scientific">Eutrema salsugineum</name>
    <name type="common">Saltwater cress</name>
    <name type="synonym">Sisymbrium salsugineum</name>
    <dbReference type="NCBI Taxonomy" id="72664"/>
    <lineage>
        <taxon>Eukaryota</taxon>
        <taxon>Viridiplantae</taxon>
        <taxon>Streptophyta</taxon>
        <taxon>Embryophyta</taxon>
        <taxon>Tracheophyta</taxon>
        <taxon>Spermatophyta</taxon>
        <taxon>Magnoliopsida</taxon>
        <taxon>eudicotyledons</taxon>
        <taxon>Gunneridae</taxon>
        <taxon>Pentapetalae</taxon>
        <taxon>rosids</taxon>
        <taxon>malvids</taxon>
        <taxon>Brassicales</taxon>
        <taxon>Brassicaceae</taxon>
        <taxon>Eutremeae</taxon>
        <taxon>Eutrema</taxon>
    </lineage>
</organism>
<dbReference type="GO" id="GO:0032040">
    <property type="term" value="C:small-subunit processome"/>
    <property type="evidence" value="ECO:0007669"/>
    <property type="project" value="TreeGrafter"/>
</dbReference>
<dbReference type="GO" id="GO:0032545">
    <property type="term" value="C:CURI complex"/>
    <property type="evidence" value="ECO:0007669"/>
    <property type="project" value="TreeGrafter"/>
</dbReference>
<dbReference type="STRING" id="72664.V4M3I5"/>
<keyword evidence="5" id="KW-1185">Reference proteome</keyword>
<dbReference type="eggNOG" id="KOG2054">
    <property type="taxonomic scope" value="Eukaryota"/>
</dbReference>
<comment type="similarity">
    <text evidence="1">Belongs to the NRAP family.</text>
</comment>
<dbReference type="GO" id="GO:0034456">
    <property type="term" value="C:UTP-C complex"/>
    <property type="evidence" value="ECO:0007669"/>
    <property type="project" value="TreeGrafter"/>
</dbReference>
<proteinExistence type="inferred from homology"/>
<dbReference type="InterPro" id="IPR005554">
    <property type="entry name" value="NOL6/Upt22"/>
</dbReference>
<feature type="region of interest" description="Disordered" evidence="2">
    <location>
        <begin position="217"/>
        <end position="244"/>
    </location>
</feature>
<feature type="domain" description="Nrap protein" evidence="3">
    <location>
        <begin position="33"/>
        <end position="146"/>
    </location>
</feature>
<dbReference type="PANTHER" id="PTHR17972:SF0">
    <property type="entry name" value="NUCLEOLAR PROTEIN 6"/>
    <property type="match status" value="1"/>
</dbReference>
<dbReference type="InterPro" id="IPR035370">
    <property type="entry name" value="Nrap_D5"/>
</dbReference>
<keyword evidence="1" id="KW-0539">Nucleus</keyword>
<dbReference type="PANTHER" id="PTHR17972">
    <property type="entry name" value="NUCLEOLAR RNA-ASSOCIATED PROTEIN"/>
    <property type="match status" value="1"/>
</dbReference>
<evidence type="ECO:0000313" key="5">
    <source>
        <dbReference type="Proteomes" id="UP000030689"/>
    </source>
</evidence>
<dbReference type="AlphaFoldDB" id="V4M3I5"/>
<gene>
    <name evidence="4" type="ORF">EUTSA_v100213920mg</name>
</gene>
<sequence>GVDPVRQVSSADKMLFIRSQHASMISGLHSRLPIYASVARLAKRWFPAHLFSCCLAEEAIELLVAYVFLTPLPLGVPCSPFFRLLADYDWLFYPNKEKEINDNFMSSRKGYEEDRQNISSATFLAAPYDKASEAWTTTSPNFIAGKHVARGKASTAFNPFLLPGDLKRSPEELKNLMKESFLGILSLCGRVQDEFGTLKPWYDHIGGDTVGLAWTKHNSKKRERDEEEVETNPIGDVKGGRRNG</sequence>
<keyword evidence="1" id="KW-0694">RNA-binding</keyword>
<accession>V4M3I5</accession>
<name>V4M3I5_EUTSA</name>
<evidence type="ECO:0000259" key="3">
    <source>
        <dbReference type="Pfam" id="PF17406"/>
    </source>
</evidence>
<reference evidence="4 5" key="1">
    <citation type="journal article" date="2013" name="Front. Plant Sci.">
        <title>The Reference Genome of the Halophytic Plant Eutrema salsugineum.</title>
        <authorList>
            <person name="Yang R."/>
            <person name="Jarvis D.E."/>
            <person name="Chen H."/>
            <person name="Beilstein M.A."/>
            <person name="Grimwood J."/>
            <person name="Jenkins J."/>
            <person name="Shu S."/>
            <person name="Prochnik S."/>
            <person name="Xin M."/>
            <person name="Ma C."/>
            <person name="Schmutz J."/>
            <person name="Wing R.A."/>
            <person name="Mitchell-Olds T."/>
            <person name="Schumaker K.S."/>
            <person name="Wang X."/>
        </authorList>
    </citation>
    <scope>NUCLEOTIDE SEQUENCE [LARGE SCALE GENOMIC DNA]</scope>
</reference>
<dbReference type="Proteomes" id="UP000030689">
    <property type="component" value="Unassembled WGS sequence"/>
</dbReference>
<dbReference type="GO" id="GO:0006364">
    <property type="term" value="P:rRNA processing"/>
    <property type="evidence" value="ECO:0007669"/>
    <property type="project" value="TreeGrafter"/>
</dbReference>
<evidence type="ECO:0000256" key="2">
    <source>
        <dbReference type="SAM" id="MobiDB-lite"/>
    </source>
</evidence>
<dbReference type="GO" id="GO:0006409">
    <property type="term" value="P:tRNA export from nucleus"/>
    <property type="evidence" value="ECO:0007669"/>
    <property type="project" value="TreeGrafter"/>
</dbReference>
<feature type="non-terminal residue" evidence="4">
    <location>
        <position position="1"/>
    </location>
</feature>
<evidence type="ECO:0000256" key="1">
    <source>
        <dbReference type="RuleBase" id="RU364032"/>
    </source>
</evidence>
<evidence type="ECO:0000313" key="4">
    <source>
        <dbReference type="EMBL" id="ESQ49452.1"/>
    </source>
</evidence>
<protein>
    <recommendedName>
        <fullName evidence="3">Nrap protein domain-containing protein</fullName>
    </recommendedName>
</protein>
<dbReference type="Gramene" id="ESQ49452">
    <property type="protein sequence ID" value="ESQ49452"/>
    <property type="gene ID" value="EUTSA_v100213920mg"/>
</dbReference>
<dbReference type="GO" id="GO:0003723">
    <property type="term" value="F:RNA binding"/>
    <property type="evidence" value="ECO:0007669"/>
    <property type="project" value="UniProtKB-KW"/>
</dbReference>
<comment type="subcellular location">
    <subcellularLocation>
        <location evidence="1">Nucleus</location>
        <location evidence="1">Nucleolus</location>
    </subcellularLocation>
</comment>
<dbReference type="EMBL" id="KI517408">
    <property type="protein sequence ID" value="ESQ49452.1"/>
    <property type="molecule type" value="Genomic_DNA"/>
</dbReference>